<gene>
    <name evidence="2" type="ORF">PCYB_123420</name>
</gene>
<dbReference type="EMBL" id="DF157104">
    <property type="protein sequence ID" value="GAB67776.1"/>
    <property type="molecule type" value="Genomic_DNA"/>
</dbReference>
<reference evidence="2 3" key="1">
    <citation type="journal article" date="2012" name="Nat. Genet.">
        <title>Plasmodium cynomolgi genome sequences provide insight into Plasmodium vivax and the monkey malaria clade.</title>
        <authorList>
            <person name="Tachibana S."/>
            <person name="Sullivan S.A."/>
            <person name="Kawai S."/>
            <person name="Nakamura S."/>
            <person name="Kim H.R."/>
            <person name="Goto N."/>
            <person name="Arisue N."/>
            <person name="Palacpac N.M.Q."/>
            <person name="Honma H."/>
            <person name="Yagi M."/>
            <person name="Tougan T."/>
            <person name="Katakai Y."/>
            <person name="Kaneko O."/>
            <person name="Mita T."/>
            <person name="Kita K."/>
            <person name="Yasutomi Y."/>
            <person name="Sutton P.L."/>
            <person name="Shakhbatyan R."/>
            <person name="Horii T."/>
            <person name="Yasunaga T."/>
            <person name="Barnwell J.W."/>
            <person name="Escalante A.A."/>
            <person name="Carlton J.M."/>
            <person name="Tanabe K."/>
        </authorList>
    </citation>
    <scope>NUCLEOTIDE SEQUENCE [LARGE SCALE GENOMIC DNA]</scope>
    <source>
        <strain evidence="2 3">B</strain>
    </source>
</reference>
<keyword evidence="1" id="KW-0175">Coiled coil</keyword>
<feature type="coiled-coil region" evidence="1">
    <location>
        <begin position="148"/>
        <end position="178"/>
    </location>
</feature>
<dbReference type="AlphaFoldDB" id="K6UE58"/>
<accession>K6UE58</accession>
<sequence length="182" mass="20934">MAPEVQVGDRIKSKLGDYGLDVVMKSAYHNLSLDQCKNKCSNIYDDISETFFKWAKDLWDYEYNFSTLEGRQDCSGYTSNPEYTEQVVAAQNAYSQLCKRCDDEDSSDSYCMKFKRERISKGKCTAGGPTELNCKITLGPVDQPSEEIDKNANRVRSLRELRKNLEKLKNQMPCICRKLYVQ</sequence>
<protein>
    <submittedName>
        <fullName evidence="2">KIR-like CYIR protein</fullName>
    </submittedName>
</protein>
<dbReference type="OrthoDB" id="389460at2759"/>
<dbReference type="KEGG" id="pcy:PCYB_123420"/>
<name>K6UE58_PLACD</name>
<dbReference type="PhylomeDB" id="K6UE58"/>
<evidence type="ECO:0000313" key="2">
    <source>
        <dbReference type="EMBL" id="GAB67776.1"/>
    </source>
</evidence>
<dbReference type="VEuPathDB" id="PlasmoDB:PCYB_123420"/>
<proteinExistence type="predicted"/>
<dbReference type="Proteomes" id="UP000006319">
    <property type="component" value="Chromosome 12"/>
</dbReference>
<organism evidence="2 3">
    <name type="scientific">Plasmodium cynomolgi (strain B)</name>
    <dbReference type="NCBI Taxonomy" id="1120755"/>
    <lineage>
        <taxon>Eukaryota</taxon>
        <taxon>Sar</taxon>
        <taxon>Alveolata</taxon>
        <taxon>Apicomplexa</taxon>
        <taxon>Aconoidasida</taxon>
        <taxon>Haemosporida</taxon>
        <taxon>Plasmodiidae</taxon>
        <taxon>Plasmodium</taxon>
        <taxon>Plasmodium (Plasmodium)</taxon>
    </lineage>
</organism>
<keyword evidence="3" id="KW-1185">Reference proteome</keyword>
<evidence type="ECO:0000313" key="3">
    <source>
        <dbReference type="Proteomes" id="UP000006319"/>
    </source>
</evidence>
<dbReference type="GeneID" id="14694149"/>
<evidence type="ECO:0000256" key="1">
    <source>
        <dbReference type="SAM" id="Coils"/>
    </source>
</evidence>
<dbReference type="RefSeq" id="XP_004223723.1">
    <property type="nucleotide sequence ID" value="XM_004223675.1"/>
</dbReference>